<dbReference type="HOGENOM" id="CLU_100951_0_0_11"/>
<feature type="signal peptide" evidence="6">
    <location>
        <begin position="1"/>
        <end position="44"/>
    </location>
</feature>
<evidence type="ECO:0000313" key="9">
    <source>
        <dbReference type="Proteomes" id="UP000004816"/>
    </source>
</evidence>
<dbReference type="PROSITE" id="PS51935">
    <property type="entry name" value="NLPC_P60"/>
    <property type="match status" value="1"/>
</dbReference>
<accession>E5XTB6</accession>
<feature type="region of interest" description="Disordered" evidence="5">
    <location>
        <begin position="42"/>
        <end position="71"/>
    </location>
</feature>
<comment type="caution">
    <text evidence="8">The sequence shown here is derived from an EMBL/GenBank/DDBJ whole genome shotgun (WGS) entry which is preliminary data.</text>
</comment>
<feature type="domain" description="NlpC/P60" evidence="7">
    <location>
        <begin position="113"/>
        <end position="251"/>
    </location>
</feature>
<proteinExistence type="inferred from homology"/>
<keyword evidence="4" id="KW-0788">Thiol protease</keyword>
<evidence type="ECO:0000256" key="3">
    <source>
        <dbReference type="ARBA" id="ARBA00022801"/>
    </source>
</evidence>
<gene>
    <name evidence="8" type="ORF">HMPREF9336_02738</name>
</gene>
<keyword evidence="2" id="KW-0645">Protease</keyword>
<dbReference type="Pfam" id="PF00877">
    <property type="entry name" value="NLPC_P60"/>
    <property type="match status" value="1"/>
</dbReference>
<keyword evidence="3" id="KW-0378">Hydrolase</keyword>
<dbReference type="Proteomes" id="UP000004816">
    <property type="component" value="Unassembled WGS sequence"/>
</dbReference>
<evidence type="ECO:0000313" key="8">
    <source>
        <dbReference type="EMBL" id="EFV12407.2"/>
    </source>
</evidence>
<dbReference type="PANTHER" id="PTHR47359">
    <property type="entry name" value="PEPTIDOGLYCAN DL-ENDOPEPTIDASE CWLO"/>
    <property type="match status" value="1"/>
</dbReference>
<evidence type="ECO:0000256" key="6">
    <source>
        <dbReference type="SAM" id="SignalP"/>
    </source>
</evidence>
<evidence type="ECO:0000256" key="5">
    <source>
        <dbReference type="SAM" id="MobiDB-lite"/>
    </source>
</evidence>
<dbReference type="SUPFAM" id="SSF54001">
    <property type="entry name" value="Cysteine proteinases"/>
    <property type="match status" value="1"/>
</dbReference>
<dbReference type="STRING" id="679197.HMPREF9336_02738"/>
<organism evidence="8 9">
    <name type="scientific">Segniliparus rugosus (strain ATCC BAA-974 / DSM 45345 / CCUG 50838 / CIP 108380 / JCM 13579 / CDC 945)</name>
    <dbReference type="NCBI Taxonomy" id="679197"/>
    <lineage>
        <taxon>Bacteria</taxon>
        <taxon>Bacillati</taxon>
        <taxon>Actinomycetota</taxon>
        <taxon>Actinomycetes</taxon>
        <taxon>Mycobacteriales</taxon>
        <taxon>Segniliparaceae</taxon>
        <taxon>Segniliparus</taxon>
    </lineage>
</organism>
<dbReference type="InterPro" id="IPR038765">
    <property type="entry name" value="Papain-like_cys_pep_sf"/>
</dbReference>
<evidence type="ECO:0000256" key="2">
    <source>
        <dbReference type="ARBA" id="ARBA00022670"/>
    </source>
</evidence>
<feature type="compositionally biased region" description="Pro residues" evidence="5">
    <location>
        <begin position="48"/>
        <end position="61"/>
    </location>
</feature>
<keyword evidence="9" id="KW-1185">Reference proteome</keyword>
<feature type="chain" id="PRO_5039020988" description="NlpC/P60 domain-containing protein" evidence="6">
    <location>
        <begin position="45"/>
        <end position="251"/>
    </location>
</feature>
<reference evidence="8 9" key="1">
    <citation type="journal article" date="2011" name="Stand. Genomic Sci.">
        <title>High quality draft genome sequence of Segniliparus rugosus CDC 945(T)= (ATCC BAA-974(T)).</title>
        <authorList>
            <person name="Earl A.M."/>
            <person name="Desjardins C.A."/>
            <person name="Fitzgerald M.G."/>
            <person name="Arachchi H.M."/>
            <person name="Zeng Q."/>
            <person name="Mehta T."/>
            <person name="Griggs A."/>
            <person name="Birren B.W."/>
            <person name="Toney N.C."/>
            <person name="Carr J."/>
            <person name="Posey J."/>
            <person name="Butler W.R."/>
        </authorList>
    </citation>
    <scope>NUCLEOTIDE SEQUENCE [LARGE SCALE GENOMIC DNA]</scope>
    <source>
        <strain evidence="9">ATCC BAA-974 / DSM 45345 / CCUG 50838 / CIP 108380 / JCM 13579 / CDC 945</strain>
    </source>
</reference>
<dbReference type="GO" id="GO:0006508">
    <property type="term" value="P:proteolysis"/>
    <property type="evidence" value="ECO:0007669"/>
    <property type="project" value="UniProtKB-KW"/>
</dbReference>
<dbReference type="EMBL" id="ACZI02000002">
    <property type="protein sequence ID" value="EFV12407.2"/>
    <property type="molecule type" value="Genomic_DNA"/>
</dbReference>
<comment type="similarity">
    <text evidence="1">Belongs to the peptidase C40 family.</text>
</comment>
<feature type="region of interest" description="Disordered" evidence="5">
    <location>
        <begin position="1"/>
        <end position="22"/>
    </location>
</feature>
<dbReference type="InterPro" id="IPR000064">
    <property type="entry name" value="NLP_P60_dom"/>
</dbReference>
<dbReference type="Gene3D" id="3.90.1720.10">
    <property type="entry name" value="endopeptidase domain like (from Nostoc punctiforme)"/>
    <property type="match status" value="1"/>
</dbReference>
<evidence type="ECO:0000259" key="7">
    <source>
        <dbReference type="PROSITE" id="PS51935"/>
    </source>
</evidence>
<dbReference type="PANTHER" id="PTHR47359:SF3">
    <property type="entry name" value="NLP_P60 DOMAIN-CONTAINING PROTEIN-RELATED"/>
    <property type="match status" value="1"/>
</dbReference>
<evidence type="ECO:0000256" key="4">
    <source>
        <dbReference type="ARBA" id="ARBA00022807"/>
    </source>
</evidence>
<dbReference type="InterPro" id="IPR051794">
    <property type="entry name" value="PG_Endopeptidase_C40"/>
</dbReference>
<keyword evidence="6" id="KW-0732">Signal</keyword>
<dbReference type="GO" id="GO:0008234">
    <property type="term" value="F:cysteine-type peptidase activity"/>
    <property type="evidence" value="ECO:0007669"/>
    <property type="project" value="UniProtKB-KW"/>
</dbReference>
<sequence>MQVAGRKISDEEPARAHGRPGASRRAFVAFGLAAGLLAATPSFAAADPEPPSDGMPGPEAPAAPEGVEQQLAAQIAAQDPEFGRYIYYGPTPAAAQAPPPPSGGGYVPRLYGPQAIETVIRRGLTQLGHIYSWGGGSAYGPSRGVRDGGVADSYGDYNISGYDCSGLMVFAFAGAGVLLPKYSGNQYRSGRHVPAAQMRRGDMIFYGPNGTQHVALYLGNGWMLESPESGERVHVTRVRTPGMCPDVVRLF</sequence>
<dbReference type="eggNOG" id="COG0791">
    <property type="taxonomic scope" value="Bacteria"/>
</dbReference>
<evidence type="ECO:0000256" key="1">
    <source>
        <dbReference type="ARBA" id="ARBA00007074"/>
    </source>
</evidence>
<protein>
    <recommendedName>
        <fullName evidence="7">NlpC/P60 domain-containing protein</fullName>
    </recommendedName>
</protein>
<name>E5XTB6_SEGRC</name>
<dbReference type="AlphaFoldDB" id="E5XTB6"/>